<evidence type="ECO:0000313" key="1">
    <source>
        <dbReference type="EMBL" id="KAF9541899.1"/>
    </source>
</evidence>
<accession>A0A9P6F4P5</accession>
<comment type="caution">
    <text evidence="1">The sequence shown here is derived from an EMBL/GenBank/DDBJ whole genome shotgun (WGS) entry which is preliminary data.</text>
</comment>
<dbReference type="EMBL" id="JAAAXW010000153">
    <property type="protein sequence ID" value="KAF9541899.1"/>
    <property type="molecule type" value="Genomic_DNA"/>
</dbReference>
<keyword evidence="2" id="KW-1185">Reference proteome</keyword>
<proteinExistence type="predicted"/>
<dbReference type="Proteomes" id="UP000723463">
    <property type="component" value="Unassembled WGS sequence"/>
</dbReference>
<gene>
    <name evidence="1" type="ORF">EC957_002604</name>
</gene>
<name>A0A9P6F4P5_9FUNG</name>
<sequence length="107" mass="11909">MSTPSERFFYSPKLDVGPLFRQDVEDPSLPPELARPCQENQSCLDTDELDYYHELNTKADTRACRLVAPIGALSGLVLLNMVTIQLDDEGDVDLNRTGEPQPAMLSL</sequence>
<dbReference type="AlphaFoldDB" id="A0A9P6F4P5"/>
<protein>
    <submittedName>
        <fullName evidence="1">Uncharacterized protein</fullName>
    </submittedName>
</protein>
<evidence type="ECO:0000313" key="2">
    <source>
        <dbReference type="Proteomes" id="UP000723463"/>
    </source>
</evidence>
<organism evidence="1 2">
    <name type="scientific">Mortierella hygrophila</name>
    <dbReference type="NCBI Taxonomy" id="979708"/>
    <lineage>
        <taxon>Eukaryota</taxon>
        <taxon>Fungi</taxon>
        <taxon>Fungi incertae sedis</taxon>
        <taxon>Mucoromycota</taxon>
        <taxon>Mortierellomycotina</taxon>
        <taxon>Mortierellomycetes</taxon>
        <taxon>Mortierellales</taxon>
        <taxon>Mortierellaceae</taxon>
        <taxon>Mortierella</taxon>
    </lineage>
</organism>
<reference evidence="1" key="1">
    <citation type="journal article" date="2020" name="Fungal Divers.">
        <title>Resolving the Mortierellaceae phylogeny through synthesis of multi-gene phylogenetics and phylogenomics.</title>
        <authorList>
            <person name="Vandepol N."/>
            <person name="Liber J."/>
            <person name="Desiro A."/>
            <person name="Na H."/>
            <person name="Kennedy M."/>
            <person name="Barry K."/>
            <person name="Grigoriev I.V."/>
            <person name="Miller A.N."/>
            <person name="O'Donnell K."/>
            <person name="Stajich J.E."/>
            <person name="Bonito G."/>
        </authorList>
    </citation>
    <scope>NUCLEOTIDE SEQUENCE</scope>
    <source>
        <strain evidence="1">NRRL 2591</strain>
    </source>
</reference>